<evidence type="ECO:0000256" key="5">
    <source>
        <dbReference type="SAM" id="MobiDB-lite"/>
    </source>
</evidence>
<evidence type="ECO:0000256" key="3">
    <source>
        <dbReference type="ARBA" id="ARBA00022989"/>
    </source>
</evidence>
<gene>
    <name evidence="7" type="ORF">C2E21_8621</name>
</gene>
<reference evidence="7 8" key="1">
    <citation type="journal article" date="2018" name="Plant J.">
        <title>Genome sequences of Chlorella sorokiniana UTEX 1602 and Micractinium conductrix SAG 241.80: implications to maltose excretion by a green alga.</title>
        <authorList>
            <person name="Arriola M.B."/>
            <person name="Velmurugan N."/>
            <person name="Zhang Y."/>
            <person name="Plunkett M.H."/>
            <person name="Hondzo H."/>
            <person name="Barney B.M."/>
        </authorList>
    </citation>
    <scope>NUCLEOTIDE SEQUENCE [LARGE SCALE GENOMIC DNA]</scope>
    <source>
        <strain evidence="8">UTEX 1602</strain>
    </source>
</reference>
<name>A0A2P6TDW4_CHLSO</name>
<evidence type="ECO:0000313" key="7">
    <source>
        <dbReference type="EMBL" id="PRW20838.1"/>
    </source>
</evidence>
<feature type="compositionally biased region" description="Low complexity" evidence="5">
    <location>
        <begin position="1328"/>
        <end position="1356"/>
    </location>
</feature>
<keyword evidence="4 6" id="KW-0472">Membrane</keyword>
<comment type="subcellular location">
    <subcellularLocation>
        <location evidence="1">Membrane</location>
        <topology evidence="1">Multi-pass membrane protein</topology>
    </subcellularLocation>
</comment>
<feature type="region of interest" description="Disordered" evidence="5">
    <location>
        <begin position="495"/>
        <end position="516"/>
    </location>
</feature>
<dbReference type="GO" id="GO:0015743">
    <property type="term" value="P:malate transport"/>
    <property type="evidence" value="ECO:0007669"/>
    <property type="project" value="InterPro"/>
</dbReference>
<feature type="region of interest" description="Disordered" evidence="5">
    <location>
        <begin position="885"/>
        <end position="910"/>
    </location>
</feature>
<feature type="transmembrane region" description="Helical" evidence="6">
    <location>
        <begin position="27"/>
        <end position="44"/>
    </location>
</feature>
<dbReference type="STRING" id="3076.A0A2P6TDW4"/>
<evidence type="ECO:0000256" key="2">
    <source>
        <dbReference type="ARBA" id="ARBA00022692"/>
    </source>
</evidence>
<dbReference type="InterPro" id="IPR020966">
    <property type="entry name" value="ALMT"/>
</dbReference>
<keyword evidence="8" id="KW-1185">Reference proteome</keyword>
<feature type="transmembrane region" description="Helical" evidence="6">
    <location>
        <begin position="178"/>
        <end position="198"/>
    </location>
</feature>
<feature type="compositionally biased region" description="Low complexity" evidence="5">
    <location>
        <begin position="1382"/>
        <end position="1407"/>
    </location>
</feature>
<feature type="compositionally biased region" description="Basic residues" evidence="5">
    <location>
        <begin position="793"/>
        <end position="804"/>
    </location>
</feature>
<feature type="region of interest" description="Disordered" evidence="5">
    <location>
        <begin position="363"/>
        <end position="398"/>
    </location>
</feature>
<feature type="compositionally biased region" description="Low complexity" evidence="5">
    <location>
        <begin position="1414"/>
        <end position="1423"/>
    </location>
</feature>
<evidence type="ECO:0000256" key="6">
    <source>
        <dbReference type="SAM" id="Phobius"/>
    </source>
</evidence>
<feature type="compositionally biased region" description="Basic residues" evidence="5">
    <location>
        <begin position="363"/>
        <end position="385"/>
    </location>
</feature>
<proteinExistence type="predicted"/>
<sequence length="1489" mass="158538">MSWLSPGRMLAAFEAWVTGYRSEHFKLGLQMGMALIIGLLPVLIDRWYNTLDKGGSSLYTAVTVAVVLEPSTGDAFRKIAKRLLGAGLAGGLGMLVLFWAIGDDQYNPKFELDGYQTILAKWTVPASAILGFVFMVNRQRFWRHHEFWATALFTLPIVMLPAIRSLPANYYRGAAYRMINVCLGIVIAAVVSFVLFPVRARGLLQKKMASSLIKIGDLAVWIVGQVCVLPQPGSNQNIPGASDTDDTFTYRDDGLHAKMQPLMETASELTADLAYMGKLLEAASSEFYITKSPHTFPTKQYRMLLDSCHVVLGIFLSLIYDLEGNMVSLHVCQRHIGDLSECGVRLSAAFTALSTLIRPPKSKKKKWWQMWKKGKKSKKGQKRSKAAAGGGNSANGCGAAAADAAAATADALEQEQQRRTRDMAAAAAAEDGQQQAQQQPQQAQHGGSDDEGDDPFADLADGAPGSAPSTRPVVALTDTELHAAQVMARHLSMVADRRSQRAQHSGYDEVATDNADPLTPLEEAASLDTSIGSPLALQPAGSKGSDAAAAEGTAKASEGVAAVGKAKDIERASMGLSGLSSIGSGGTPEQRRQWVLHKLRGLVDAVKQLEVDAFSERSENANQTGLPAFMLMLDELHLESDSEEEGSDVEEARGAVAKAARRGGGGRAAPRHTAVTADMLSTLLAGAPALVDCLLLEDSVRSITLCCRNVVNVNIAAGGGVNLEPVWQALASRVKAKAAAAAAAAAEQAAGGTTVLGQPVNLEAGAAPAAPAPAAAVAPAAHEPGPEPEPAGRRTRRGRAKKAKPPPEPSALDVVKAAVAADPARSADVRKTTAPWVYKISQKSLAELPTHKGQYGKTLYCYELDVRTIAWRRWGDQARMEAAKHRAEEQEQQRREQYDRRRQEEKEARQEEVAIRLAEHGLPPNTAEAATNYRLQDWIRLEAESLQFFKRDWRYRCFIASGEADGLEALLGTARRQLAARHAEGERHRELAERLDAAGLEFYHSTSPMFAEWLKTGEGDIGAIVQQRRLRVDRECQLQYLLEMNGLLHRQNSERCKKFVTGELLHRSGQPYSAKEVVASLLASLGNEHTRCQELLDRLREERLPPVMHLSWCQTYVTAGGDLDAVIYQVKEYVYGRADVGVPPPGRPWVAADNSTDARIGAHATKEEPPASLPVTLRLLHNGQALPIYKQACPAGFFRVTHVYDLPPGSTVDGLQLQLLDESGRPATAVVAGKLSWNHAQMNVTWDAPVAADGAGSGISLPPIQAPEVTGGIYRKEVRFVSSKPPLELSLALTFEAGAGQPPLLPLPAPVQPSEPEAMTAAEGVGETGEPSVAAAAAAPAAAEAPGAETGAAAVEAEAEKVASGQQEQSGGTETAAGADSGAEPGGAAEHAGEQGATSPPAAAAVAAEEEEAAAAAEAAPESTADEMAVEAAGEQPAAGGETPFFSAEEAVAATAAKASQQQAEQAQEQAEQAQEQQEQGGPVEPMQE</sequence>
<comment type="caution">
    <text evidence="7">The sequence shown here is derived from an EMBL/GenBank/DDBJ whole genome shotgun (WGS) entry which is preliminary data.</text>
</comment>
<dbReference type="EMBL" id="LHPG02000021">
    <property type="protein sequence ID" value="PRW20838.1"/>
    <property type="molecule type" value="Genomic_DNA"/>
</dbReference>
<feature type="region of interest" description="Disordered" evidence="5">
    <location>
        <begin position="773"/>
        <end position="811"/>
    </location>
</feature>
<organism evidence="7 8">
    <name type="scientific">Chlorella sorokiniana</name>
    <name type="common">Freshwater green alga</name>
    <dbReference type="NCBI Taxonomy" id="3076"/>
    <lineage>
        <taxon>Eukaryota</taxon>
        <taxon>Viridiplantae</taxon>
        <taxon>Chlorophyta</taxon>
        <taxon>core chlorophytes</taxon>
        <taxon>Trebouxiophyceae</taxon>
        <taxon>Chlorellales</taxon>
        <taxon>Chlorellaceae</taxon>
        <taxon>Chlorella clade</taxon>
        <taxon>Chlorella</taxon>
    </lineage>
</organism>
<dbReference type="GO" id="GO:0016020">
    <property type="term" value="C:membrane"/>
    <property type="evidence" value="ECO:0007669"/>
    <property type="project" value="UniProtKB-SubCell"/>
</dbReference>
<evidence type="ECO:0000256" key="4">
    <source>
        <dbReference type="ARBA" id="ARBA00023136"/>
    </source>
</evidence>
<feature type="region of interest" description="Disordered" evidence="5">
    <location>
        <begin position="410"/>
        <end position="471"/>
    </location>
</feature>
<protein>
    <submittedName>
        <fullName evidence="7">Uncharacterized protein</fullName>
    </submittedName>
</protein>
<keyword evidence="2 6" id="KW-0812">Transmembrane</keyword>
<feature type="region of interest" description="Disordered" evidence="5">
    <location>
        <begin position="1304"/>
        <end position="1489"/>
    </location>
</feature>
<feature type="transmembrane region" description="Helical" evidence="6">
    <location>
        <begin position="83"/>
        <end position="102"/>
    </location>
</feature>
<dbReference type="Proteomes" id="UP000239899">
    <property type="component" value="Unassembled WGS sequence"/>
</dbReference>
<feature type="transmembrane region" description="Helical" evidence="6">
    <location>
        <begin position="114"/>
        <end position="135"/>
    </location>
</feature>
<evidence type="ECO:0000313" key="8">
    <source>
        <dbReference type="Proteomes" id="UP000239899"/>
    </source>
</evidence>
<feature type="compositionally biased region" description="Low complexity" evidence="5">
    <location>
        <begin position="1430"/>
        <end position="1480"/>
    </location>
</feature>
<accession>A0A2P6TDW4</accession>
<dbReference type="PANTHER" id="PTHR37994">
    <property type="entry name" value="ARAE_2_N DOMAIN-CONTAINING PROTEIN-RELATED"/>
    <property type="match status" value="1"/>
</dbReference>
<feature type="compositionally biased region" description="Low complexity" evidence="5">
    <location>
        <begin position="424"/>
        <end position="444"/>
    </location>
</feature>
<feature type="compositionally biased region" description="Pro residues" evidence="5">
    <location>
        <begin position="1304"/>
        <end position="1313"/>
    </location>
</feature>
<dbReference type="OrthoDB" id="514614at2759"/>
<feature type="compositionally biased region" description="Low complexity" evidence="5">
    <location>
        <begin position="773"/>
        <end position="783"/>
    </location>
</feature>
<evidence type="ECO:0000256" key="1">
    <source>
        <dbReference type="ARBA" id="ARBA00004141"/>
    </source>
</evidence>
<dbReference type="Pfam" id="PF11744">
    <property type="entry name" value="ALMT"/>
    <property type="match status" value="1"/>
</dbReference>
<keyword evidence="3 6" id="KW-1133">Transmembrane helix</keyword>